<dbReference type="EMBL" id="CAJGYO010000018">
    <property type="protein sequence ID" value="CAD6337796.1"/>
    <property type="molecule type" value="Genomic_DNA"/>
</dbReference>
<gene>
    <name evidence="1" type="ORF">NCGR_LOCUS61894</name>
</gene>
<evidence type="ECO:0000313" key="2">
    <source>
        <dbReference type="Proteomes" id="UP000604825"/>
    </source>
</evidence>
<sequence>MRGDFDLCSPITEAAAEVALRCTAAATKHPDPRWLMQAWKKLLSPAVEALGGPAPPSRETLGDAVLRALDAVAPDVL</sequence>
<evidence type="ECO:0000313" key="1">
    <source>
        <dbReference type="EMBL" id="CAD6337796.1"/>
    </source>
</evidence>
<comment type="caution">
    <text evidence="1">The sequence shown here is derived from an EMBL/GenBank/DDBJ whole genome shotgun (WGS) entry which is preliminary data.</text>
</comment>
<dbReference type="Proteomes" id="UP000604825">
    <property type="component" value="Unassembled WGS sequence"/>
</dbReference>
<proteinExistence type="predicted"/>
<accession>A0A811S9V5</accession>
<protein>
    <submittedName>
        <fullName evidence="1">Uncharacterized protein</fullName>
    </submittedName>
</protein>
<name>A0A811S9V5_9POAL</name>
<organism evidence="1 2">
    <name type="scientific">Miscanthus lutarioriparius</name>
    <dbReference type="NCBI Taxonomy" id="422564"/>
    <lineage>
        <taxon>Eukaryota</taxon>
        <taxon>Viridiplantae</taxon>
        <taxon>Streptophyta</taxon>
        <taxon>Embryophyta</taxon>
        <taxon>Tracheophyta</taxon>
        <taxon>Spermatophyta</taxon>
        <taxon>Magnoliopsida</taxon>
        <taxon>Liliopsida</taxon>
        <taxon>Poales</taxon>
        <taxon>Poaceae</taxon>
        <taxon>PACMAD clade</taxon>
        <taxon>Panicoideae</taxon>
        <taxon>Andropogonodae</taxon>
        <taxon>Andropogoneae</taxon>
        <taxon>Saccharinae</taxon>
        <taxon>Miscanthus</taxon>
    </lineage>
</organism>
<reference evidence="1" key="1">
    <citation type="submission" date="2020-10" db="EMBL/GenBank/DDBJ databases">
        <authorList>
            <person name="Han B."/>
            <person name="Lu T."/>
            <person name="Zhao Q."/>
            <person name="Huang X."/>
            <person name="Zhao Y."/>
        </authorList>
    </citation>
    <scope>NUCLEOTIDE SEQUENCE</scope>
</reference>
<dbReference type="AlphaFoldDB" id="A0A811S9V5"/>
<keyword evidence="2" id="KW-1185">Reference proteome</keyword>